<keyword evidence="3" id="KW-1185">Reference proteome</keyword>
<dbReference type="PANTHER" id="PTHR43328:SF1">
    <property type="entry name" value="N-ACETYLTRANSFERASE DOMAIN-CONTAINING PROTEIN"/>
    <property type="match status" value="1"/>
</dbReference>
<feature type="domain" description="N-acetyltransferase" evidence="1">
    <location>
        <begin position="8"/>
        <end position="172"/>
    </location>
</feature>
<dbReference type="AlphaFoldDB" id="A0A7D5I385"/>
<name>A0A7D5I385_9EURY</name>
<dbReference type="InterPro" id="IPR000182">
    <property type="entry name" value="GNAT_dom"/>
</dbReference>
<dbReference type="PROSITE" id="PS51186">
    <property type="entry name" value="GNAT"/>
    <property type="match status" value="1"/>
</dbReference>
<dbReference type="EMBL" id="CP058215">
    <property type="protein sequence ID" value="QLC49148.1"/>
    <property type="molecule type" value="Genomic_DNA"/>
</dbReference>
<proteinExistence type="predicted"/>
<dbReference type="InterPro" id="IPR016181">
    <property type="entry name" value="Acyl_CoA_acyltransferase"/>
</dbReference>
<dbReference type="KEGG" id="mzi:HWN40_02125"/>
<evidence type="ECO:0000259" key="1">
    <source>
        <dbReference type="PROSITE" id="PS51186"/>
    </source>
</evidence>
<evidence type="ECO:0000313" key="3">
    <source>
        <dbReference type="Proteomes" id="UP000509594"/>
    </source>
</evidence>
<sequence>MIIETEEFTLRPWEENDAEGLAFIANNRKISCYLRDGFPHPYTMDDAKGFIYLARQSEVNFTGFAIEVDGILAGSIGAYPKEDVHRKSMEIGYFLGEDYWGKGIMSDIIKCMLQYIFENFDIVRVYAEPFASNIPSRRVLEKAGFRLEGVLKNSIIKDDVVQDSCIYAILKDEFEEKYSNPCPTRSKA</sequence>
<dbReference type="PANTHER" id="PTHR43328">
    <property type="entry name" value="ACETYLTRANSFERASE-RELATED"/>
    <property type="match status" value="1"/>
</dbReference>
<keyword evidence="2" id="KW-0808">Transferase</keyword>
<protein>
    <submittedName>
        <fullName evidence="2">GNAT family N-acetyltransferase</fullName>
    </submittedName>
</protein>
<evidence type="ECO:0000313" key="2">
    <source>
        <dbReference type="EMBL" id="QLC49148.1"/>
    </source>
</evidence>
<dbReference type="RefSeq" id="WP_176964211.1">
    <property type="nucleotide sequence ID" value="NZ_CP058215.1"/>
</dbReference>
<accession>A0A7D5I385</accession>
<dbReference type="Pfam" id="PF13302">
    <property type="entry name" value="Acetyltransf_3"/>
    <property type="match status" value="1"/>
</dbReference>
<dbReference type="OrthoDB" id="120213at2157"/>
<dbReference type="Proteomes" id="UP000509594">
    <property type="component" value="Chromosome"/>
</dbReference>
<organism evidence="2 3">
    <name type="scientific">Methanolobus zinderi</name>
    <dbReference type="NCBI Taxonomy" id="536044"/>
    <lineage>
        <taxon>Archaea</taxon>
        <taxon>Methanobacteriati</taxon>
        <taxon>Methanobacteriota</taxon>
        <taxon>Stenosarchaea group</taxon>
        <taxon>Methanomicrobia</taxon>
        <taxon>Methanosarcinales</taxon>
        <taxon>Methanosarcinaceae</taxon>
        <taxon>Methanolobus</taxon>
    </lineage>
</organism>
<dbReference type="SUPFAM" id="SSF55729">
    <property type="entry name" value="Acyl-CoA N-acyltransferases (Nat)"/>
    <property type="match status" value="1"/>
</dbReference>
<dbReference type="GeneID" id="55820434"/>
<dbReference type="Gene3D" id="3.40.630.30">
    <property type="match status" value="1"/>
</dbReference>
<dbReference type="GO" id="GO:0016747">
    <property type="term" value="F:acyltransferase activity, transferring groups other than amino-acyl groups"/>
    <property type="evidence" value="ECO:0007669"/>
    <property type="project" value="InterPro"/>
</dbReference>
<gene>
    <name evidence="2" type="ORF">HWN40_02125</name>
</gene>
<reference evidence="2 3" key="1">
    <citation type="submission" date="2020-06" db="EMBL/GenBank/DDBJ databases">
        <title>Methanolobus halotolerans sp. nov., isolated from a saline lake Tus in Siberia.</title>
        <authorList>
            <person name="Shen Y."/>
            <person name="Chen S.-C."/>
            <person name="Lai M.-C."/>
            <person name="Huang H.-H."/>
            <person name="Chiu H.-H."/>
            <person name="Tang S.-L."/>
            <person name="Rogozin D.Y."/>
            <person name="Degermendzhy A.G."/>
        </authorList>
    </citation>
    <scope>NUCLEOTIDE SEQUENCE [LARGE SCALE GENOMIC DNA]</scope>
    <source>
        <strain evidence="2 3">DSM 21339</strain>
    </source>
</reference>